<dbReference type="PANTHER" id="PTHR32182">
    <property type="entry name" value="DNA REPLICATION AND REPAIR PROTEIN RECF"/>
    <property type="match status" value="1"/>
</dbReference>
<dbReference type="Gene3D" id="1.20.1050.90">
    <property type="entry name" value="RecF/RecN/SMC, N-terminal domain"/>
    <property type="match status" value="1"/>
</dbReference>
<dbReference type="GO" id="GO:0006302">
    <property type="term" value="P:double-strand break repair"/>
    <property type="evidence" value="ECO:0007669"/>
    <property type="project" value="TreeGrafter"/>
</dbReference>
<proteinExistence type="inferred from homology"/>
<dbReference type="InterPro" id="IPR001238">
    <property type="entry name" value="DNA-binding_RecF"/>
</dbReference>
<keyword evidence="5" id="KW-0235">DNA replication</keyword>
<keyword evidence="7" id="KW-0067">ATP-binding</keyword>
<feature type="non-terminal residue" evidence="10">
    <location>
        <position position="1"/>
    </location>
</feature>
<dbReference type="GO" id="GO:0005524">
    <property type="term" value="F:ATP binding"/>
    <property type="evidence" value="ECO:0007669"/>
    <property type="project" value="UniProtKB-KW"/>
</dbReference>
<dbReference type="GO" id="GO:0006260">
    <property type="term" value="P:DNA replication"/>
    <property type="evidence" value="ECO:0007669"/>
    <property type="project" value="UniProtKB-KW"/>
</dbReference>
<name>A0A382ATR6_9ZZZZ</name>
<comment type="subcellular location">
    <subcellularLocation>
        <location evidence="1">Cytoplasm</location>
    </subcellularLocation>
</comment>
<evidence type="ECO:0000256" key="4">
    <source>
        <dbReference type="ARBA" id="ARBA00022490"/>
    </source>
</evidence>
<dbReference type="GO" id="GO:0003697">
    <property type="term" value="F:single-stranded DNA binding"/>
    <property type="evidence" value="ECO:0007669"/>
    <property type="project" value="InterPro"/>
</dbReference>
<dbReference type="GO" id="GO:0005737">
    <property type="term" value="C:cytoplasm"/>
    <property type="evidence" value="ECO:0007669"/>
    <property type="project" value="UniProtKB-SubCell"/>
</dbReference>
<evidence type="ECO:0000256" key="5">
    <source>
        <dbReference type="ARBA" id="ARBA00022705"/>
    </source>
</evidence>
<evidence type="ECO:0000256" key="8">
    <source>
        <dbReference type="ARBA" id="ARBA00023125"/>
    </source>
</evidence>
<accession>A0A382ATR6</accession>
<feature type="domain" description="RecF/RecN/SMC N-terminal" evidence="9">
    <location>
        <begin position="3"/>
        <end position="333"/>
    </location>
</feature>
<dbReference type="Gene3D" id="3.40.50.300">
    <property type="entry name" value="P-loop containing nucleotide triphosphate hydrolases"/>
    <property type="match status" value="1"/>
</dbReference>
<dbReference type="PROSITE" id="PS00617">
    <property type="entry name" value="RECF_1"/>
    <property type="match status" value="1"/>
</dbReference>
<dbReference type="InterPro" id="IPR042174">
    <property type="entry name" value="RecF_2"/>
</dbReference>
<reference evidence="10" key="1">
    <citation type="submission" date="2018-05" db="EMBL/GenBank/DDBJ databases">
        <authorList>
            <person name="Lanie J.A."/>
            <person name="Ng W.-L."/>
            <person name="Kazmierczak K.M."/>
            <person name="Andrzejewski T.M."/>
            <person name="Davidsen T.M."/>
            <person name="Wayne K.J."/>
            <person name="Tettelin H."/>
            <person name="Glass J.I."/>
            <person name="Rusch D."/>
            <person name="Podicherti R."/>
            <person name="Tsui H.-C.T."/>
            <person name="Winkler M.E."/>
        </authorList>
    </citation>
    <scope>NUCLEOTIDE SEQUENCE</scope>
</reference>
<protein>
    <recommendedName>
        <fullName evidence="3">DNA replication and repair protein RecF</fullName>
    </recommendedName>
</protein>
<dbReference type="PANTHER" id="PTHR32182:SF0">
    <property type="entry name" value="DNA REPLICATION AND REPAIR PROTEIN RECF"/>
    <property type="match status" value="1"/>
</dbReference>
<keyword evidence="4" id="KW-0963">Cytoplasm</keyword>
<dbReference type="InterPro" id="IPR003395">
    <property type="entry name" value="RecF/RecN/SMC_N"/>
</dbReference>
<evidence type="ECO:0000313" key="10">
    <source>
        <dbReference type="EMBL" id="SVB04691.1"/>
    </source>
</evidence>
<dbReference type="InterPro" id="IPR027417">
    <property type="entry name" value="P-loop_NTPase"/>
</dbReference>
<keyword evidence="6" id="KW-0547">Nucleotide-binding</keyword>
<dbReference type="EMBL" id="UINC01026726">
    <property type="protein sequence ID" value="SVB04691.1"/>
    <property type="molecule type" value="Genomic_DNA"/>
</dbReference>
<dbReference type="NCBIfam" id="TIGR00611">
    <property type="entry name" value="recf"/>
    <property type="match status" value="1"/>
</dbReference>
<dbReference type="AlphaFoldDB" id="A0A382ATR6"/>
<organism evidence="10">
    <name type="scientific">marine metagenome</name>
    <dbReference type="NCBI Taxonomy" id="408172"/>
    <lineage>
        <taxon>unclassified sequences</taxon>
        <taxon>metagenomes</taxon>
        <taxon>ecological metagenomes</taxon>
    </lineage>
</organism>
<comment type="similarity">
    <text evidence="2">Belongs to the RecF family.</text>
</comment>
<evidence type="ECO:0000256" key="1">
    <source>
        <dbReference type="ARBA" id="ARBA00004496"/>
    </source>
</evidence>
<dbReference type="GO" id="GO:0000731">
    <property type="term" value="P:DNA synthesis involved in DNA repair"/>
    <property type="evidence" value="ECO:0007669"/>
    <property type="project" value="TreeGrafter"/>
</dbReference>
<evidence type="ECO:0000256" key="6">
    <source>
        <dbReference type="ARBA" id="ARBA00022741"/>
    </source>
</evidence>
<evidence type="ECO:0000256" key="3">
    <source>
        <dbReference type="ARBA" id="ARBA00020170"/>
    </source>
</evidence>
<dbReference type="InterPro" id="IPR018078">
    <property type="entry name" value="DNA-binding_RecF_CS"/>
</dbReference>
<evidence type="ECO:0000259" key="9">
    <source>
        <dbReference type="Pfam" id="PF02463"/>
    </source>
</evidence>
<dbReference type="HAMAP" id="MF_00365">
    <property type="entry name" value="RecF"/>
    <property type="match status" value="1"/>
</dbReference>
<keyword evidence="8" id="KW-0238">DNA-binding</keyword>
<evidence type="ECO:0000256" key="2">
    <source>
        <dbReference type="ARBA" id="ARBA00008016"/>
    </source>
</evidence>
<evidence type="ECO:0000256" key="7">
    <source>
        <dbReference type="ARBA" id="ARBA00022840"/>
    </source>
</evidence>
<sequence>VAVTSLQIERLRCLHGIDFHPDPNLNLITGANAAGKTSLLESIFLLSRGRSFRSGRNSEMIQYEASTLTVSAKINDDAVPHRLGIEIARGGRRLQLDGEAAAIGDLAALLPVQVIDPEVHLLIQGGPEQRRRFLDWGVFHVEPQFLDCWRRYRKALRQRNAALRRQEPREVVMAWDAELIREGQLVDAQRHTFTDQFHSRLSSIISEILPIDVKCLYLRGWKSDQSLPEALAGSWARDRVTQATQVGPHRANLRLESGGHTLRNHLSRGQQKLLAAALVIAQTHFVVEAKQRQVVLLVDDPAAELDCKHRERLFELFKTVPAQMFVAALDPNKLPWRKTGKRFHMEHGALAPLI</sequence>
<dbReference type="Pfam" id="PF02463">
    <property type="entry name" value="SMC_N"/>
    <property type="match status" value="1"/>
</dbReference>
<gene>
    <name evidence="10" type="ORF">METZ01_LOCUS157545</name>
</gene>
<dbReference type="SUPFAM" id="SSF52540">
    <property type="entry name" value="P-loop containing nucleoside triphosphate hydrolases"/>
    <property type="match status" value="1"/>
</dbReference>